<accession>A0ACC1T4H8</accession>
<keyword evidence="2" id="KW-1185">Reference proteome</keyword>
<comment type="caution">
    <text evidence="1">The sequence shown here is derived from an EMBL/GenBank/DDBJ whole genome shotgun (WGS) entry which is preliminary data.</text>
</comment>
<protein>
    <submittedName>
        <fullName evidence="1">Uncharacterized protein</fullName>
    </submittedName>
</protein>
<organism evidence="1 2">
    <name type="scientific">Phlebia brevispora</name>
    <dbReference type="NCBI Taxonomy" id="194682"/>
    <lineage>
        <taxon>Eukaryota</taxon>
        <taxon>Fungi</taxon>
        <taxon>Dikarya</taxon>
        <taxon>Basidiomycota</taxon>
        <taxon>Agaricomycotina</taxon>
        <taxon>Agaricomycetes</taxon>
        <taxon>Polyporales</taxon>
        <taxon>Meruliaceae</taxon>
        <taxon>Phlebia</taxon>
    </lineage>
</organism>
<evidence type="ECO:0000313" key="1">
    <source>
        <dbReference type="EMBL" id="KAJ3552974.1"/>
    </source>
</evidence>
<sequence length="331" mass="38201">MELKPRSRTLSLELRHKGRRGRYHLNWVSVGEWDETTSPEHDSFQFTSRHALHTGNSRVFKGTLKIGDEVYPKQVVCKLVSGDTSRSRSEAEFYVKNLKTVQGLLVPKFIGLFYGTSKYTGEDVGCILLEYGGEALKDDWSDIPIVIRSKVMGELLQLHRIGVYHNDFRPENFVIDETGQPRMIDFEGAEMHQCLLTKWEFTMYEPEPLRAELKCPEVCEASMEMDIWTPVEVAFHGIVVDIREIKTVEDLVEIAMQCKPHSSFTIEEWTWRAKSFLKSYDQHYLKRIRDDLQLANENVLMGISVPSDATTPKPDLPPIQNLTLENQRKVH</sequence>
<evidence type="ECO:0000313" key="2">
    <source>
        <dbReference type="Proteomes" id="UP001148662"/>
    </source>
</evidence>
<reference evidence="1" key="1">
    <citation type="submission" date="2022-07" db="EMBL/GenBank/DDBJ databases">
        <title>Genome Sequence of Phlebia brevispora.</title>
        <authorList>
            <person name="Buettner E."/>
        </authorList>
    </citation>
    <scope>NUCLEOTIDE SEQUENCE</scope>
    <source>
        <strain evidence="1">MPL23</strain>
    </source>
</reference>
<name>A0ACC1T4H8_9APHY</name>
<proteinExistence type="predicted"/>
<dbReference type="EMBL" id="JANHOG010000594">
    <property type="protein sequence ID" value="KAJ3552974.1"/>
    <property type="molecule type" value="Genomic_DNA"/>
</dbReference>
<dbReference type="Proteomes" id="UP001148662">
    <property type="component" value="Unassembled WGS sequence"/>
</dbReference>
<gene>
    <name evidence="1" type="ORF">NM688_g3867</name>
</gene>